<dbReference type="GO" id="GO:0000271">
    <property type="term" value="P:polysaccharide biosynthetic process"/>
    <property type="evidence" value="ECO:0007669"/>
    <property type="project" value="TreeGrafter"/>
</dbReference>
<dbReference type="Gene3D" id="2.60.120.10">
    <property type="entry name" value="Jelly Rolls"/>
    <property type="match status" value="1"/>
</dbReference>
<evidence type="ECO:0008006" key="2">
    <source>
        <dbReference type="Google" id="ProtNLM"/>
    </source>
</evidence>
<dbReference type="InterPro" id="IPR011051">
    <property type="entry name" value="RmlC_Cupin_sf"/>
</dbReference>
<evidence type="ECO:0000313" key="1">
    <source>
        <dbReference type="EMBL" id="SVD53834.1"/>
    </source>
</evidence>
<dbReference type="SUPFAM" id="SSF51182">
    <property type="entry name" value="RmlC-like cupins"/>
    <property type="match status" value="1"/>
</dbReference>
<dbReference type="GO" id="GO:0008830">
    <property type="term" value="F:dTDP-4-dehydrorhamnose 3,5-epimerase activity"/>
    <property type="evidence" value="ECO:0007669"/>
    <property type="project" value="InterPro"/>
</dbReference>
<organism evidence="1">
    <name type="scientific">marine metagenome</name>
    <dbReference type="NCBI Taxonomy" id="408172"/>
    <lineage>
        <taxon>unclassified sequences</taxon>
        <taxon>metagenomes</taxon>
        <taxon>ecological metagenomes</taxon>
    </lineage>
</organism>
<dbReference type="EMBL" id="UINC01157057">
    <property type="protein sequence ID" value="SVD53834.1"/>
    <property type="molecule type" value="Genomic_DNA"/>
</dbReference>
<dbReference type="PANTHER" id="PTHR21047">
    <property type="entry name" value="DTDP-6-DEOXY-D-GLUCOSE-3,5 EPIMERASE"/>
    <property type="match status" value="1"/>
</dbReference>
<dbReference type="GO" id="GO:0019305">
    <property type="term" value="P:dTDP-rhamnose biosynthetic process"/>
    <property type="evidence" value="ECO:0007669"/>
    <property type="project" value="TreeGrafter"/>
</dbReference>
<dbReference type="PANTHER" id="PTHR21047:SF2">
    <property type="entry name" value="THYMIDINE DIPHOSPHO-4-KETO-RHAMNOSE 3,5-EPIMERASE"/>
    <property type="match status" value="1"/>
</dbReference>
<dbReference type="InterPro" id="IPR000888">
    <property type="entry name" value="RmlC-like"/>
</dbReference>
<dbReference type="InterPro" id="IPR014710">
    <property type="entry name" value="RmlC-like_jellyroll"/>
</dbReference>
<dbReference type="AlphaFoldDB" id="A0A382W582"/>
<proteinExistence type="predicted"/>
<dbReference type="NCBIfam" id="TIGR01221">
    <property type="entry name" value="rmlC"/>
    <property type="match status" value="1"/>
</dbReference>
<reference evidence="1" key="1">
    <citation type="submission" date="2018-05" db="EMBL/GenBank/DDBJ databases">
        <authorList>
            <person name="Lanie J.A."/>
            <person name="Ng W.-L."/>
            <person name="Kazmierczak K.M."/>
            <person name="Andrzejewski T.M."/>
            <person name="Davidsen T.M."/>
            <person name="Wayne K.J."/>
            <person name="Tettelin H."/>
            <person name="Glass J.I."/>
            <person name="Rusch D."/>
            <person name="Podicherti R."/>
            <person name="Tsui H.-C.T."/>
            <person name="Winkler M.E."/>
        </authorList>
    </citation>
    <scope>NUCLEOTIDE SEQUENCE</scope>
</reference>
<sequence length="184" mass="20785">MSFEFQSLEIPDVLLVRMERYKDARGFFQETFRETPFMDAGIQERFVQENFVCSMQGVLRGLHYQLPPQAQGKLVGVASGEIFDVAVDLRFGGPTFGKAVARRLDATSGELVWIPPGFAHGYLVLSDRADVVYKVTAEYSPELERGIRWDDPALGIDWPVIDPIMSDKDRDQPVLELADNPFQV</sequence>
<name>A0A382W582_9ZZZZ</name>
<gene>
    <name evidence="1" type="ORF">METZ01_LOCUS406688</name>
</gene>
<accession>A0A382W582</accession>
<dbReference type="CDD" id="cd00438">
    <property type="entry name" value="cupin_RmlC"/>
    <property type="match status" value="1"/>
</dbReference>
<protein>
    <recommendedName>
        <fullName evidence="2">dTDP-4-dehydrorhamnose 3,5-epimerase</fullName>
    </recommendedName>
</protein>
<dbReference type="Pfam" id="PF00908">
    <property type="entry name" value="dTDP_sugar_isom"/>
    <property type="match status" value="1"/>
</dbReference>
<dbReference type="GO" id="GO:0005829">
    <property type="term" value="C:cytosol"/>
    <property type="evidence" value="ECO:0007669"/>
    <property type="project" value="TreeGrafter"/>
</dbReference>